<dbReference type="GO" id="GO:0008270">
    <property type="term" value="F:zinc ion binding"/>
    <property type="evidence" value="ECO:0007669"/>
    <property type="project" value="UniProtKB-KW"/>
</dbReference>
<dbReference type="AlphaFoldDB" id="D6PCN1"/>
<feature type="domain" description="SWIM-type" evidence="2">
    <location>
        <begin position="129"/>
        <end position="170"/>
    </location>
</feature>
<accession>D6PCN1</accession>
<dbReference type="EMBL" id="GU942984">
    <property type="protein sequence ID" value="ADD93482.1"/>
    <property type="molecule type" value="Genomic_DNA"/>
</dbReference>
<keyword evidence="1" id="KW-0862">Zinc</keyword>
<organism evidence="3">
    <name type="scientific">uncultured marine bacterium MedDCM-OCT-S04-C123</name>
    <dbReference type="NCBI Taxonomy" id="743051"/>
    <lineage>
        <taxon>Bacteria</taxon>
        <taxon>environmental samples</taxon>
    </lineage>
</organism>
<evidence type="ECO:0000259" key="2">
    <source>
        <dbReference type="PROSITE" id="PS50966"/>
    </source>
</evidence>
<keyword evidence="1" id="KW-0479">Metal-binding</keyword>
<dbReference type="InterPro" id="IPR007527">
    <property type="entry name" value="Znf_SWIM"/>
</dbReference>
<reference evidence="3" key="1">
    <citation type="journal article" date="2010" name="ISME J.">
        <title>Metagenome of the Mediterranean deep chlorophyll maximum studied by direct and fosmid library 454 pyrosequencing.</title>
        <authorList>
            <person name="Ghai R."/>
            <person name="Martin-Cuadrado A.B."/>
            <person name="Molto A.G."/>
            <person name="Heredia I.G."/>
            <person name="Cabrera R."/>
            <person name="Martin J."/>
            <person name="Verdu M."/>
            <person name="Deschamps P."/>
            <person name="Moreira D."/>
            <person name="Lopez-Garcia P."/>
            <person name="Mira A."/>
            <person name="Rodriguez-Valera F."/>
        </authorList>
    </citation>
    <scope>NUCLEOTIDE SEQUENCE</scope>
</reference>
<evidence type="ECO:0000313" key="3">
    <source>
        <dbReference type="EMBL" id="ADD93482.1"/>
    </source>
</evidence>
<keyword evidence="1" id="KW-0863">Zinc-finger</keyword>
<dbReference type="PROSITE" id="PS50966">
    <property type="entry name" value="ZF_SWIM"/>
    <property type="match status" value="1"/>
</dbReference>
<sequence>MESYDPTPLIDLCEAILADGELSADEVYRLSEFLNATPECTLHWPGKELATLLVEVWKDGEISLDELGQVAGLLVEIHTHWHDRIAENGIDVPASLLPAAEQEDAEAFSLPKIDFKTTITSFTTGAYEYEVDLNEPPCTCDDWKEKRSKLPRGHFGRCCKHIISLMKMFLSEGRFASSSMRSHPRVLHLTRNENGVQAI</sequence>
<name>D6PCN1_9BACT</name>
<proteinExistence type="predicted"/>
<protein>
    <recommendedName>
        <fullName evidence="2">SWIM-type domain-containing protein</fullName>
    </recommendedName>
</protein>
<evidence type="ECO:0000256" key="1">
    <source>
        <dbReference type="PROSITE-ProRule" id="PRU00325"/>
    </source>
</evidence>